<sequence length="276" mass="31880">YQSKHESFPDRMFSYLHIILIAAECVHVFSEEQYNLPSDFEYFPNLEAIKAFFRNDTHPLSNQILETFEKDCLYMENPGVPDGKRKPFIVIEGNHRSSRDVIGMKLANRLNGRYLTNLAPCLHQHFKHLSPGSVTRRVFYLLSIYASAFNALINLNLNRAVVLNGYWLEQVTFSLLHSLGEAPAPPVTSSIFRYPSDLLEPDLLIYLDLPEDHGKKRSPSLHRIRSNDLYSQLSALYPITIQSLAKVYRIAIDEVYYNVRSNLSASRDFRYKADPY</sequence>
<gene>
    <name evidence="1" type="ORF">g.2752</name>
</gene>
<proteinExistence type="predicted"/>
<reference evidence="1" key="1">
    <citation type="submission" date="2015-11" db="EMBL/GenBank/DDBJ databases">
        <title>De novo transcriptome assembly of four potential Pierce s Disease insect vectors from Arizona vineyards.</title>
        <authorList>
            <person name="Tassone E.E."/>
        </authorList>
    </citation>
    <scope>NUCLEOTIDE SEQUENCE</scope>
</reference>
<name>A0A1B6MEC5_9HEMI</name>
<dbReference type="AlphaFoldDB" id="A0A1B6MEC5"/>
<dbReference type="EMBL" id="GEBQ01005690">
    <property type="protein sequence ID" value="JAT34287.1"/>
    <property type="molecule type" value="Transcribed_RNA"/>
</dbReference>
<protein>
    <submittedName>
        <fullName evidence="1">Uncharacterized protein</fullName>
    </submittedName>
</protein>
<dbReference type="InterPro" id="IPR027417">
    <property type="entry name" value="P-loop_NTPase"/>
</dbReference>
<accession>A0A1B6MEC5</accession>
<dbReference type="Gene3D" id="3.40.50.300">
    <property type="entry name" value="P-loop containing nucleotide triphosphate hydrolases"/>
    <property type="match status" value="1"/>
</dbReference>
<organism evidence="1">
    <name type="scientific">Graphocephala atropunctata</name>
    <dbReference type="NCBI Taxonomy" id="36148"/>
    <lineage>
        <taxon>Eukaryota</taxon>
        <taxon>Metazoa</taxon>
        <taxon>Ecdysozoa</taxon>
        <taxon>Arthropoda</taxon>
        <taxon>Hexapoda</taxon>
        <taxon>Insecta</taxon>
        <taxon>Pterygota</taxon>
        <taxon>Neoptera</taxon>
        <taxon>Paraneoptera</taxon>
        <taxon>Hemiptera</taxon>
        <taxon>Auchenorrhyncha</taxon>
        <taxon>Membracoidea</taxon>
        <taxon>Cicadellidae</taxon>
        <taxon>Cicadellinae</taxon>
        <taxon>Cicadellini</taxon>
        <taxon>Graphocephala</taxon>
    </lineage>
</organism>
<feature type="non-terminal residue" evidence="1">
    <location>
        <position position="1"/>
    </location>
</feature>
<evidence type="ECO:0000313" key="1">
    <source>
        <dbReference type="EMBL" id="JAT34287.1"/>
    </source>
</evidence>
<dbReference type="SUPFAM" id="SSF52540">
    <property type="entry name" value="P-loop containing nucleoside triphosphate hydrolases"/>
    <property type="match status" value="1"/>
</dbReference>